<feature type="transmembrane region" description="Helical" evidence="6">
    <location>
        <begin position="260"/>
        <end position="279"/>
    </location>
</feature>
<evidence type="ECO:0000256" key="1">
    <source>
        <dbReference type="ARBA" id="ARBA00004141"/>
    </source>
</evidence>
<sequence>MSVTDHAVLRDSAVLSEAAFPVPDRRFGENSLRVLPVQIWAQTKRLLIRLVRDPMTFVFGLALPIFFLVVMNIVLGDAISAVTGHSALYGSVPLVTLIGAMNGASVGVVGFISERNDGLLARLWVLPVHRASGLVARLVSEAIRVAVNSVALLAVGLALGLRLERGALAGVVWLCVPVLFGMAFAMLALTIAVYWPSATLVEAITLVSALLLFFCTGFVPLDQYPNWIQPVVEHQPLSYATEVMRSLTLGGGLSTPSAGVLLWSGGIIAACVVPMVVGYRRVSMRG</sequence>
<evidence type="ECO:0000256" key="6">
    <source>
        <dbReference type="RuleBase" id="RU361157"/>
    </source>
</evidence>
<evidence type="ECO:0000259" key="7">
    <source>
        <dbReference type="PROSITE" id="PS51012"/>
    </source>
</evidence>
<dbReference type="GO" id="GO:0046677">
    <property type="term" value="P:response to antibiotic"/>
    <property type="evidence" value="ECO:0007669"/>
    <property type="project" value="UniProtKB-KW"/>
</dbReference>
<dbReference type="InterPro" id="IPR047817">
    <property type="entry name" value="ABC2_TM_bact-type"/>
</dbReference>
<evidence type="ECO:0000256" key="4">
    <source>
        <dbReference type="ARBA" id="ARBA00023136"/>
    </source>
</evidence>
<keyword evidence="3 6" id="KW-1133">Transmembrane helix</keyword>
<keyword evidence="9" id="KW-1185">Reference proteome</keyword>
<dbReference type="EMBL" id="BCSX01000068">
    <property type="protein sequence ID" value="GAS93028.1"/>
    <property type="molecule type" value="Genomic_DNA"/>
</dbReference>
<keyword evidence="6" id="KW-0813">Transport</keyword>
<protein>
    <recommendedName>
        <fullName evidence="6">Transport permease protein</fullName>
    </recommendedName>
</protein>
<gene>
    <name evidence="8" type="ORF">RMCB_7124</name>
</gene>
<comment type="similarity">
    <text evidence="6">Belongs to the ABC-2 integral membrane protein family.</text>
</comment>
<dbReference type="GO" id="GO:0043190">
    <property type="term" value="C:ATP-binding cassette (ABC) transporter complex"/>
    <property type="evidence" value="ECO:0007669"/>
    <property type="project" value="InterPro"/>
</dbReference>
<evidence type="ECO:0000256" key="5">
    <source>
        <dbReference type="ARBA" id="ARBA00023251"/>
    </source>
</evidence>
<dbReference type="PIRSF" id="PIRSF006648">
    <property type="entry name" value="DrrB"/>
    <property type="match status" value="1"/>
</dbReference>
<feature type="domain" description="ABC transmembrane type-2" evidence="7">
    <location>
        <begin position="55"/>
        <end position="285"/>
    </location>
</feature>
<feature type="transmembrane region" description="Helical" evidence="6">
    <location>
        <begin position="134"/>
        <end position="159"/>
    </location>
</feature>
<dbReference type="PANTHER" id="PTHR43027:SF1">
    <property type="entry name" value="DOXORUBICIN RESISTANCE ABC TRANSPORTER PERMEASE PROTEIN DRRC-RELATED"/>
    <property type="match status" value="1"/>
</dbReference>
<dbReference type="OrthoDB" id="26267at2"/>
<dbReference type="STRING" id="146020.RMCB_7124"/>
<organism evidence="8 9">
    <name type="scientific">Mycolicibacterium brisbanense</name>
    <dbReference type="NCBI Taxonomy" id="146020"/>
    <lineage>
        <taxon>Bacteria</taxon>
        <taxon>Bacillati</taxon>
        <taxon>Actinomycetota</taxon>
        <taxon>Actinomycetes</taxon>
        <taxon>Mycobacteriales</taxon>
        <taxon>Mycobacteriaceae</taxon>
        <taxon>Mycolicibacterium</taxon>
    </lineage>
</organism>
<feature type="transmembrane region" description="Helical" evidence="6">
    <location>
        <begin position="200"/>
        <end position="221"/>
    </location>
</feature>
<dbReference type="Proteomes" id="UP000069620">
    <property type="component" value="Unassembled WGS sequence"/>
</dbReference>
<dbReference type="PROSITE" id="PS51012">
    <property type="entry name" value="ABC_TM2"/>
    <property type="match status" value="1"/>
</dbReference>
<dbReference type="InterPro" id="IPR052902">
    <property type="entry name" value="ABC-2_transporter"/>
</dbReference>
<proteinExistence type="inferred from homology"/>
<feature type="transmembrane region" description="Helical" evidence="6">
    <location>
        <begin position="171"/>
        <end position="193"/>
    </location>
</feature>
<keyword evidence="6" id="KW-1003">Cell membrane</keyword>
<evidence type="ECO:0000256" key="2">
    <source>
        <dbReference type="ARBA" id="ARBA00022692"/>
    </source>
</evidence>
<keyword evidence="2 6" id="KW-0812">Transmembrane</keyword>
<comment type="subcellular location">
    <subcellularLocation>
        <location evidence="6">Cell membrane</location>
        <topology evidence="6">Multi-pass membrane protein</topology>
    </subcellularLocation>
    <subcellularLocation>
        <location evidence="1">Membrane</location>
        <topology evidence="1">Multi-pass membrane protein</topology>
    </subcellularLocation>
</comment>
<evidence type="ECO:0000313" key="8">
    <source>
        <dbReference type="EMBL" id="GAS93028.1"/>
    </source>
</evidence>
<dbReference type="PANTHER" id="PTHR43027">
    <property type="entry name" value="DOXORUBICIN RESISTANCE ABC TRANSPORTER PERMEASE PROTEIN DRRC-RELATED"/>
    <property type="match status" value="1"/>
</dbReference>
<comment type="caution">
    <text evidence="8">The sequence shown here is derived from an EMBL/GenBank/DDBJ whole genome shotgun (WGS) entry which is preliminary data.</text>
</comment>
<dbReference type="RefSeq" id="WP_062832550.1">
    <property type="nucleotide sequence ID" value="NZ_BCSX01000068.1"/>
</dbReference>
<keyword evidence="5" id="KW-0046">Antibiotic resistance</keyword>
<accession>A0A100W7L4</accession>
<evidence type="ECO:0000256" key="3">
    <source>
        <dbReference type="ARBA" id="ARBA00022989"/>
    </source>
</evidence>
<dbReference type="GO" id="GO:0140359">
    <property type="term" value="F:ABC-type transporter activity"/>
    <property type="evidence" value="ECO:0007669"/>
    <property type="project" value="InterPro"/>
</dbReference>
<dbReference type="InterPro" id="IPR000412">
    <property type="entry name" value="ABC_2_transport"/>
</dbReference>
<reference evidence="9" key="1">
    <citation type="journal article" date="2016" name="Genome Announc.">
        <title>Draft Genome Sequences of Five Rapidly Growing Mycobacterium Species, M. thermoresistibile, M. fortuitum subsp. acetamidolyticum, M. canariasense, M. brisbanense, and M. novocastrense.</title>
        <authorList>
            <person name="Katahira K."/>
            <person name="Ogura Y."/>
            <person name="Gotoh Y."/>
            <person name="Hayashi T."/>
        </authorList>
    </citation>
    <scope>NUCLEOTIDE SEQUENCE [LARGE SCALE GENOMIC DNA]</scope>
    <source>
        <strain evidence="9">JCM15654</strain>
    </source>
</reference>
<keyword evidence="4 6" id="KW-0472">Membrane</keyword>
<name>A0A100W7L4_9MYCO</name>
<evidence type="ECO:0000313" key="9">
    <source>
        <dbReference type="Proteomes" id="UP000069620"/>
    </source>
</evidence>
<feature type="transmembrane region" description="Helical" evidence="6">
    <location>
        <begin position="54"/>
        <end position="75"/>
    </location>
</feature>
<feature type="transmembrane region" description="Helical" evidence="6">
    <location>
        <begin position="87"/>
        <end position="113"/>
    </location>
</feature>
<dbReference type="AlphaFoldDB" id="A0A100W7L4"/>
<dbReference type="Pfam" id="PF01061">
    <property type="entry name" value="ABC2_membrane"/>
    <property type="match status" value="1"/>
</dbReference>
<reference evidence="9" key="2">
    <citation type="submission" date="2016-02" db="EMBL/GenBank/DDBJ databases">
        <title>Draft genome sequence of five rapidly growing Mycobacterium species.</title>
        <authorList>
            <person name="Katahira K."/>
            <person name="Gotou Y."/>
            <person name="Iida K."/>
            <person name="Ogura Y."/>
            <person name="Hayashi T."/>
        </authorList>
    </citation>
    <scope>NUCLEOTIDE SEQUENCE [LARGE SCALE GENOMIC DNA]</scope>
    <source>
        <strain evidence="9">JCM15654</strain>
    </source>
</reference>
<dbReference type="InterPro" id="IPR013525">
    <property type="entry name" value="ABC2_TM"/>
</dbReference>